<dbReference type="EMBL" id="OW240913">
    <property type="protein sequence ID" value="CAH2254190.1"/>
    <property type="molecule type" value="Genomic_DNA"/>
</dbReference>
<organism evidence="1 2">
    <name type="scientific">Pelobates cultripes</name>
    <name type="common">Western spadefoot toad</name>
    <dbReference type="NCBI Taxonomy" id="61616"/>
    <lineage>
        <taxon>Eukaryota</taxon>
        <taxon>Metazoa</taxon>
        <taxon>Chordata</taxon>
        <taxon>Craniata</taxon>
        <taxon>Vertebrata</taxon>
        <taxon>Euteleostomi</taxon>
        <taxon>Amphibia</taxon>
        <taxon>Batrachia</taxon>
        <taxon>Anura</taxon>
        <taxon>Pelobatoidea</taxon>
        <taxon>Pelobatidae</taxon>
        <taxon>Pelobates</taxon>
    </lineage>
</organism>
<dbReference type="AlphaFoldDB" id="A0AAD1RHB3"/>
<proteinExistence type="predicted"/>
<evidence type="ECO:0000313" key="2">
    <source>
        <dbReference type="Proteomes" id="UP001295444"/>
    </source>
</evidence>
<protein>
    <submittedName>
        <fullName evidence="1">Uncharacterized protein</fullName>
    </submittedName>
</protein>
<gene>
    <name evidence="1" type="ORF">PECUL_23A038880</name>
</gene>
<accession>A0AAD1RHB3</accession>
<reference evidence="1" key="1">
    <citation type="submission" date="2022-03" db="EMBL/GenBank/DDBJ databases">
        <authorList>
            <person name="Alioto T."/>
            <person name="Alioto T."/>
            <person name="Gomez Garrido J."/>
        </authorList>
    </citation>
    <scope>NUCLEOTIDE SEQUENCE</scope>
</reference>
<keyword evidence="2" id="KW-1185">Reference proteome</keyword>
<sequence>MGWGRKRHQTPCSPLTWSKLTACMNSEKRILASLVLLEENEGGKTSAWYRSICGM</sequence>
<dbReference type="Proteomes" id="UP001295444">
    <property type="component" value="Chromosome 02"/>
</dbReference>
<evidence type="ECO:0000313" key="1">
    <source>
        <dbReference type="EMBL" id="CAH2254190.1"/>
    </source>
</evidence>
<name>A0AAD1RHB3_PELCU</name>